<dbReference type="PANTHER" id="PTHR31235">
    <property type="entry name" value="PEROXIDASE 25-RELATED"/>
    <property type="match status" value="1"/>
</dbReference>
<feature type="disulfide bond" evidence="18">
    <location>
        <begin position="102"/>
        <end position="178"/>
    </location>
</feature>
<keyword evidence="12 18" id="KW-1015">Disulfide bond</keyword>
<evidence type="ECO:0000313" key="20">
    <source>
        <dbReference type="EMBL" id="KAF5786653.1"/>
    </source>
</evidence>
<dbReference type="GO" id="GO:0006979">
    <property type="term" value="P:response to oxidative stress"/>
    <property type="evidence" value="ECO:0007669"/>
    <property type="project" value="InterPro"/>
</dbReference>
<feature type="binding site" evidence="16">
    <location>
        <position position="137"/>
    </location>
    <ligand>
        <name>Ca(2+)</name>
        <dbReference type="ChEBI" id="CHEBI:29108"/>
        <label>1</label>
    </ligand>
</feature>
<dbReference type="GO" id="GO:0050832">
    <property type="term" value="P:defense response to fungus"/>
    <property type="evidence" value="ECO:0007669"/>
    <property type="project" value="UniProtKB-ARBA"/>
</dbReference>
<comment type="cofactor">
    <cofactor evidence="16">
        <name>heme b</name>
        <dbReference type="ChEBI" id="CHEBI:60344"/>
    </cofactor>
    <text evidence="16">Binds 1 heme b (iron(II)-protoporphyrin IX) group per subunit.</text>
</comment>
<reference evidence="20" key="1">
    <citation type="journal article" date="2017" name="Nature">
        <title>The sunflower genome provides insights into oil metabolism, flowering and Asterid evolution.</title>
        <authorList>
            <person name="Badouin H."/>
            <person name="Gouzy J."/>
            <person name="Grassa C.J."/>
            <person name="Murat F."/>
            <person name="Staton S.E."/>
            <person name="Cottret L."/>
            <person name="Lelandais-Briere C."/>
            <person name="Owens G.L."/>
            <person name="Carrere S."/>
            <person name="Mayjonade B."/>
            <person name="Legrand L."/>
            <person name="Gill N."/>
            <person name="Kane N.C."/>
            <person name="Bowers J.E."/>
            <person name="Hubner S."/>
            <person name="Bellec A."/>
            <person name="Berard A."/>
            <person name="Berges H."/>
            <person name="Blanchet N."/>
            <person name="Boniface M.C."/>
            <person name="Brunel D."/>
            <person name="Catrice O."/>
            <person name="Chaidir N."/>
            <person name="Claudel C."/>
            <person name="Donnadieu C."/>
            <person name="Faraut T."/>
            <person name="Fievet G."/>
            <person name="Helmstetter N."/>
            <person name="King M."/>
            <person name="Knapp S.J."/>
            <person name="Lai Z."/>
            <person name="Le Paslier M.C."/>
            <person name="Lippi Y."/>
            <person name="Lorenzon L."/>
            <person name="Mandel J.R."/>
            <person name="Marage G."/>
            <person name="Marchand G."/>
            <person name="Marquand E."/>
            <person name="Bret-Mestries E."/>
            <person name="Morien E."/>
            <person name="Nambeesan S."/>
            <person name="Nguyen T."/>
            <person name="Pegot-Espagnet P."/>
            <person name="Pouilly N."/>
            <person name="Raftis F."/>
            <person name="Sallet E."/>
            <person name="Schiex T."/>
            <person name="Thomas J."/>
            <person name="Vandecasteele C."/>
            <person name="Vares D."/>
            <person name="Vear F."/>
            <person name="Vautrin S."/>
            <person name="Crespi M."/>
            <person name="Mangin B."/>
            <person name="Burke J.M."/>
            <person name="Salse J."/>
            <person name="Munos S."/>
            <person name="Vincourt P."/>
            <person name="Rieseberg L.H."/>
            <person name="Langlade N.B."/>
        </authorList>
    </citation>
    <scope>NUCLEOTIDE SEQUENCE</scope>
    <source>
        <tissue evidence="20">Leaves</tissue>
    </source>
</reference>
<comment type="caution">
    <text evidence="20">The sequence shown here is derived from an EMBL/GenBank/DDBJ whole genome shotgun (WGS) entry which is preliminary data.</text>
</comment>
<evidence type="ECO:0000256" key="1">
    <source>
        <dbReference type="ARBA" id="ARBA00000189"/>
    </source>
</evidence>
<dbReference type="InterPro" id="IPR000823">
    <property type="entry name" value="Peroxidase_pln"/>
</dbReference>
<gene>
    <name evidence="20" type="ORF">HanXRQr2_Chr10g0443551</name>
</gene>
<dbReference type="InterPro" id="IPR019794">
    <property type="entry name" value="Peroxidases_AS"/>
</dbReference>
<comment type="catalytic activity">
    <reaction evidence="1">
        <text>2 a phenolic donor + H2O2 = 2 a phenolic radical donor + 2 H2O</text>
        <dbReference type="Rhea" id="RHEA:56136"/>
        <dbReference type="ChEBI" id="CHEBI:15377"/>
        <dbReference type="ChEBI" id="CHEBI:16240"/>
        <dbReference type="ChEBI" id="CHEBI:139520"/>
        <dbReference type="ChEBI" id="CHEBI:139521"/>
        <dbReference type="EC" id="1.11.1.7"/>
    </reaction>
</comment>
<proteinExistence type="inferred from homology"/>
<evidence type="ECO:0000256" key="17">
    <source>
        <dbReference type="PIRSR" id="PIRSR600823-4"/>
    </source>
</evidence>
<sequence length="476" mass="51186">MYEVYLSPCFLAPPYMVDFQSPTKTIYTDPPCNVSTSTSHLRNTLLNLKDKSLLLLLMEISSLSKTVALLVLLLATLTTLSLGQGNRGSGRGTRLGYYRSSCPRAESIVQSAVRSAVQANPTIAPGLLRMFFHDCFVNGCDASILIDGPTTEKTAGPNSLLRGFEVIDAAKSQLETACPGVVSCADIVALAARDSVVLTGGRSWQVRLGRRDGLVSQASDTANLPAFNDPISVQIRKFADKGLNTQDLVTLVGGHTIGTAASCPGVISCADIVALAARDSVVLTGGCSWQVRLGRRDGFVSQASDTANLPAFNDPISVQIRKFADKGLNTKDLVTLVGGHTIGTAACALFSYRLYNFNNTNGPDPDINPAFLPQLRALCPNGGDALRRVALDTGSDNSFGNSFYENLRNRRGVIESDAKLWSDRRTQRFVQRYLGERGQTGSRFNAEFGRAMVKMGNIEVKTGTQGEIRRVCTATN</sequence>
<dbReference type="GO" id="GO:0020037">
    <property type="term" value="F:heme binding"/>
    <property type="evidence" value="ECO:0007669"/>
    <property type="project" value="InterPro"/>
</dbReference>
<dbReference type="FunFam" id="1.10.520.10:FF:000001">
    <property type="entry name" value="Peroxidase"/>
    <property type="match status" value="1"/>
</dbReference>
<dbReference type="GO" id="GO:0006950">
    <property type="term" value="P:response to stress"/>
    <property type="evidence" value="ECO:0000318"/>
    <property type="project" value="GO_Central"/>
</dbReference>
<evidence type="ECO:0000256" key="9">
    <source>
        <dbReference type="ARBA" id="ARBA00022837"/>
    </source>
</evidence>
<keyword evidence="8" id="KW-0732">Signal</keyword>
<comment type="cofactor">
    <cofactor evidence="16">
        <name>Ca(2+)</name>
        <dbReference type="ChEBI" id="CHEBI:29108"/>
    </cofactor>
    <text evidence="16">Binds 2 calcium ions per subunit.</text>
</comment>
<keyword evidence="9 16" id="KW-0106">Calcium</keyword>
<keyword evidence="4" id="KW-0964">Secreted</keyword>
<dbReference type="Proteomes" id="UP000215914">
    <property type="component" value="Unassembled WGS sequence"/>
</dbReference>
<dbReference type="GO" id="GO:0046872">
    <property type="term" value="F:metal ion binding"/>
    <property type="evidence" value="ECO:0007669"/>
    <property type="project" value="UniProtKB-KW"/>
</dbReference>
<feature type="disulfide bond" evidence="18">
    <location>
        <begin position="135"/>
        <end position="140"/>
    </location>
</feature>
<evidence type="ECO:0000256" key="8">
    <source>
        <dbReference type="ARBA" id="ARBA00022729"/>
    </source>
</evidence>
<feature type="disulfide bond" evidence="18">
    <location>
        <begin position="347"/>
        <end position="379"/>
    </location>
</feature>
<evidence type="ECO:0000256" key="3">
    <source>
        <dbReference type="ARBA" id="ARBA00012313"/>
    </source>
</evidence>
<dbReference type="GO" id="GO:0042744">
    <property type="term" value="P:hydrogen peroxide catabolic process"/>
    <property type="evidence" value="ECO:0007669"/>
    <property type="project" value="UniProtKB-KW"/>
</dbReference>
<evidence type="ECO:0000256" key="4">
    <source>
        <dbReference type="ARBA" id="ARBA00022525"/>
    </source>
</evidence>
<organism evidence="20 21">
    <name type="scientific">Helianthus annuus</name>
    <name type="common">Common sunflower</name>
    <dbReference type="NCBI Taxonomy" id="4232"/>
    <lineage>
        <taxon>Eukaryota</taxon>
        <taxon>Viridiplantae</taxon>
        <taxon>Streptophyta</taxon>
        <taxon>Embryophyta</taxon>
        <taxon>Tracheophyta</taxon>
        <taxon>Spermatophyta</taxon>
        <taxon>Magnoliopsida</taxon>
        <taxon>eudicotyledons</taxon>
        <taxon>Gunneridae</taxon>
        <taxon>Pentapetalae</taxon>
        <taxon>asterids</taxon>
        <taxon>campanulids</taxon>
        <taxon>Asterales</taxon>
        <taxon>Asteraceae</taxon>
        <taxon>Asteroideae</taxon>
        <taxon>Heliantheae alliance</taxon>
        <taxon>Heliantheae</taxon>
        <taxon>Helianthus</taxon>
    </lineage>
</organism>
<evidence type="ECO:0000256" key="18">
    <source>
        <dbReference type="PIRSR" id="PIRSR600823-5"/>
    </source>
</evidence>
<dbReference type="GO" id="GO:0140825">
    <property type="term" value="F:lactoperoxidase activity"/>
    <property type="evidence" value="ECO:0007669"/>
    <property type="project" value="UniProtKB-EC"/>
</dbReference>
<name>A0A9K3N4X6_HELAN</name>
<keyword evidence="13" id="KW-0376">Hydrogen peroxide</keyword>
<dbReference type="PRINTS" id="PR00458">
    <property type="entry name" value="PEROXIDASE"/>
</dbReference>
<keyword evidence="21" id="KW-1185">Reference proteome</keyword>
<evidence type="ECO:0000256" key="7">
    <source>
        <dbReference type="ARBA" id="ARBA00022723"/>
    </source>
</evidence>
<accession>A0A9K3N4X6</accession>
<dbReference type="Pfam" id="PF00141">
    <property type="entry name" value="peroxidase"/>
    <property type="match status" value="1"/>
</dbReference>
<dbReference type="PRINTS" id="PR00461">
    <property type="entry name" value="PLPEROXIDASE"/>
</dbReference>
<evidence type="ECO:0000256" key="14">
    <source>
        <dbReference type="PIRSR" id="PIRSR600823-1"/>
    </source>
</evidence>
<feature type="binding site" evidence="16">
    <location>
        <position position="143"/>
    </location>
    <ligand>
        <name>Ca(2+)</name>
        <dbReference type="ChEBI" id="CHEBI:29108"/>
        <label>1</label>
    </ligand>
</feature>
<keyword evidence="6" id="KW-0349">Heme</keyword>
<evidence type="ECO:0000256" key="6">
    <source>
        <dbReference type="ARBA" id="ARBA00022617"/>
    </source>
</evidence>
<dbReference type="InterPro" id="IPR002016">
    <property type="entry name" value="Haem_peroxidase"/>
</dbReference>
<dbReference type="PROSITE" id="PS00436">
    <property type="entry name" value="PEROXIDASE_2"/>
    <property type="match status" value="1"/>
</dbReference>
<feature type="binding site" evidence="16">
    <location>
        <position position="134"/>
    </location>
    <ligand>
        <name>Ca(2+)</name>
        <dbReference type="ChEBI" id="CHEBI:29108"/>
        <label>1</label>
    </ligand>
</feature>
<reference evidence="20" key="2">
    <citation type="submission" date="2020-06" db="EMBL/GenBank/DDBJ databases">
        <title>Helianthus annuus Genome sequencing and assembly Release 2.</title>
        <authorList>
            <person name="Gouzy J."/>
            <person name="Langlade N."/>
            <person name="Munos S."/>
        </authorList>
    </citation>
    <scope>NUCLEOTIDE SEQUENCE</scope>
    <source>
        <tissue evidence="20">Leaves</tissue>
    </source>
</reference>
<feature type="binding site" evidence="16">
    <location>
        <position position="141"/>
    </location>
    <ligand>
        <name>Ca(2+)</name>
        <dbReference type="ChEBI" id="CHEBI:29108"/>
        <label>1</label>
    </ligand>
</feature>
<evidence type="ECO:0000256" key="12">
    <source>
        <dbReference type="ARBA" id="ARBA00023157"/>
    </source>
</evidence>
<feature type="domain" description="Plant heme peroxidase family profile" evidence="19">
    <location>
        <begin position="92"/>
        <end position="476"/>
    </location>
</feature>
<keyword evidence="10 20" id="KW-0560">Oxidoreductase</keyword>
<dbReference type="PROSITE" id="PS50873">
    <property type="entry name" value="PEROXIDASE_4"/>
    <property type="match status" value="1"/>
</dbReference>
<evidence type="ECO:0000256" key="2">
    <source>
        <dbReference type="ARBA" id="ARBA00006873"/>
    </source>
</evidence>
<evidence type="ECO:0000256" key="5">
    <source>
        <dbReference type="ARBA" id="ARBA00022559"/>
    </source>
</evidence>
<dbReference type="InterPro" id="IPR033905">
    <property type="entry name" value="Secretory_peroxidase"/>
</dbReference>
<evidence type="ECO:0000256" key="13">
    <source>
        <dbReference type="ARBA" id="ARBA00023324"/>
    </source>
</evidence>
<evidence type="ECO:0000259" key="19">
    <source>
        <dbReference type="PROSITE" id="PS50873"/>
    </source>
</evidence>
<feature type="site" description="Transition state stabilizer" evidence="17">
    <location>
        <position position="129"/>
    </location>
</feature>
<dbReference type="Gene3D" id="1.10.420.10">
    <property type="entry name" value="Peroxidase, domain 2"/>
    <property type="match status" value="1"/>
</dbReference>
<evidence type="ECO:0000256" key="11">
    <source>
        <dbReference type="ARBA" id="ARBA00023004"/>
    </source>
</evidence>
<feature type="binding site" evidence="16">
    <location>
        <position position="139"/>
    </location>
    <ligand>
        <name>Ca(2+)</name>
        <dbReference type="ChEBI" id="CHEBI:29108"/>
        <label>1</label>
    </ligand>
</feature>
<evidence type="ECO:0000256" key="15">
    <source>
        <dbReference type="PIRSR" id="PIRSR600823-2"/>
    </source>
</evidence>
<dbReference type="Gramene" id="mRNA:HanXRQr2_Chr10g0443551">
    <property type="protein sequence ID" value="mRNA:HanXRQr2_Chr10g0443551"/>
    <property type="gene ID" value="HanXRQr2_Chr10g0443551"/>
</dbReference>
<dbReference type="EC" id="1.11.1.7" evidence="3"/>
<comment type="similarity">
    <text evidence="2">Belongs to the peroxidase family. Ascorbate peroxidase subfamily.</text>
</comment>
<feature type="binding site" evidence="15">
    <location>
        <position position="310"/>
    </location>
    <ligand>
        <name>substrate</name>
    </ligand>
</feature>
<evidence type="ECO:0000256" key="16">
    <source>
        <dbReference type="PIRSR" id="PIRSR600823-3"/>
    </source>
</evidence>
<protein>
    <recommendedName>
        <fullName evidence="3">peroxidase</fullName>
        <ecNumber evidence="3">1.11.1.7</ecNumber>
    </recommendedName>
</protein>
<feature type="binding site" evidence="16">
    <location>
        <position position="152"/>
    </location>
    <ligand>
        <name>Ca(2+)</name>
        <dbReference type="ChEBI" id="CHEBI:29108"/>
        <label>1</label>
    </ligand>
</feature>
<feature type="binding site" evidence="16">
    <location>
        <position position="341"/>
    </location>
    <ligand>
        <name>Ca(2+)</name>
        <dbReference type="ChEBI" id="CHEBI:29108"/>
        <label>2</label>
    </ligand>
</feature>
<dbReference type="SUPFAM" id="SSF48113">
    <property type="entry name" value="Heme-dependent peroxidases"/>
    <property type="match status" value="2"/>
</dbReference>
<evidence type="ECO:0000256" key="10">
    <source>
        <dbReference type="ARBA" id="ARBA00023002"/>
    </source>
</evidence>
<evidence type="ECO:0000313" key="21">
    <source>
        <dbReference type="Proteomes" id="UP000215914"/>
    </source>
</evidence>
<feature type="binding site" evidence="16">
    <location>
        <position position="392"/>
    </location>
    <ligand>
        <name>Ca(2+)</name>
        <dbReference type="ChEBI" id="CHEBI:29108"/>
        <label>2</label>
    </ligand>
</feature>
<feature type="disulfide bond" evidence="18">
    <location>
        <begin position="184"/>
        <end position="472"/>
    </location>
</feature>
<dbReference type="Gene3D" id="1.10.520.10">
    <property type="match status" value="2"/>
</dbReference>
<dbReference type="GO" id="GO:0004601">
    <property type="term" value="F:peroxidase activity"/>
    <property type="evidence" value="ECO:0000318"/>
    <property type="project" value="GO_Central"/>
</dbReference>
<dbReference type="InterPro" id="IPR010255">
    <property type="entry name" value="Haem_peroxidase_sf"/>
</dbReference>
<dbReference type="EMBL" id="MNCJ02000325">
    <property type="protein sequence ID" value="KAF5786653.1"/>
    <property type="molecule type" value="Genomic_DNA"/>
</dbReference>
<keyword evidence="11 16" id="KW-0408">Iron</keyword>
<dbReference type="CDD" id="cd00693">
    <property type="entry name" value="secretory_peroxidase"/>
    <property type="match status" value="1"/>
</dbReference>
<dbReference type="GO" id="GO:0009505">
    <property type="term" value="C:plant-type cell wall"/>
    <property type="evidence" value="ECO:0000318"/>
    <property type="project" value="GO_Central"/>
</dbReference>
<dbReference type="AlphaFoldDB" id="A0A9K3N4X6"/>
<feature type="active site" description="Proton acceptor" evidence="14">
    <location>
        <position position="133"/>
    </location>
</feature>
<keyword evidence="7 16" id="KW-0479">Metal-binding</keyword>
<feature type="binding site" description="axial binding residue" evidence="16">
    <location>
        <position position="340"/>
    </location>
    <ligand>
        <name>heme b</name>
        <dbReference type="ChEBI" id="CHEBI:60344"/>
    </ligand>
    <ligandPart>
        <name>Fe</name>
        <dbReference type="ChEBI" id="CHEBI:18248"/>
    </ligandPart>
</feature>
<dbReference type="InterPro" id="IPR019793">
    <property type="entry name" value="Peroxidases_heam-ligand_BS"/>
</dbReference>
<dbReference type="PROSITE" id="PS00435">
    <property type="entry name" value="PEROXIDASE_1"/>
    <property type="match status" value="2"/>
</dbReference>
<keyword evidence="5 20" id="KW-0575">Peroxidase</keyword>
<dbReference type="FunFam" id="1.10.420.10:FF:000010">
    <property type="entry name" value="Peroxidase"/>
    <property type="match status" value="1"/>
</dbReference>